<dbReference type="Pfam" id="PF00078">
    <property type="entry name" value="RVT_1"/>
    <property type="match status" value="1"/>
</dbReference>
<dbReference type="CDD" id="cd01650">
    <property type="entry name" value="RT_nLTR_like"/>
    <property type="match status" value="1"/>
</dbReference>
<evidence type="ECO:0000256" key="1">
    <source>
        <dbReference type="SAM" id="MobiDB-lite"/>
    </source>
</evidence>
<organism evidence="5">
    <name type="scientific">Nippostrongylus brasiliensis</name>
    <name type="common">Rat hookworm</name>
    <dbReference type="NCBI Taxonomy" id="27835"/>
    <lineage>
        <taxon>Eukaryota</taxon>
        <taxon>Metazoa</taxon>
        <taxon>Ecdysozoa</taxon>
        <taxon>Nematoda</taxon>
        <taxon>Chromadorea</taxon>
        <taxon>Rhabditida</taxon>
        <taxon>Rhabditina</taxon>
        <taxon>Rhabditomorpha</taxon>
        <taxon>Strongyloidea</taxon>
        <taxon>Heligmosomidae</taxon>
        <taxon>Nippostrongylus</taxon>
    </lineage>
</organism>
<accession>A0A158R269</accession>
<dbReference type="STRING" id="27835.A0A158R269"/>
<feature type="compositionally biased region" description="Basic and acidic residues" evidence="1">
    <location>
        <begin position="39"/>
        <end position="48"/>
    </location>
</feature>
<evidence type="ECO:0000259" key="2">
    <source>
        <dbReference type="PROSITE" id="PS50878"/>
    </source>
</evidence>
<dbReference type="Gene3D" id="3.30.70.270">
    <property type="match status" value="1"/>
</dbReference>
<dbReference type="AlphaFoldDB" id="A0A158R269"/>
<dbReference type="InterPro" id="IPR000477">
    <property type="entry name" value="RT_dom"/>
</dbReference>
<reference evidence="3 4" key="2">
    <citation type="submission" date="2018-11" db="EMBL/GenBank/DDBJ databases">
        <authorList>
            <consortium name="Pathogen Informatics"/>
        </authorList>
    </citation>
    <scope>NUCLEOTIDE SEQUENCE [LARGE SCALE GENOMIC DNA]</scope>
</reference>
<gene>
    <name evidence="3" type="ORF">NBR_LOCUS15152</name>
</gene>
<dbReference type="PANTHER" id="PTHR47027">
    <property type="entry name" value="REVERSE TRANSCRIPTASE DOMAIN-CONTAINING PROTEIN"/>
    <property type="match status" value="1"/>
</dbReference>
<dbReference type="PANTHER" id="PTHR47027:SF28">
    <property type="entry name" value="ENDONUCLEASE-REVERSE TRANSCRIPTASE"/>
    <property type="match status" value="1"/>
</dbReference>
<keyword evidence="4" id="KW-1185">Reference proteome</keyword>
<dbReference type="InterPro" id="IPR043128">
    <property type="entry name" value="Rev_trsase/Diguanyl_cyclase"/>
</dbReference>
<feature type="region of interest" description="Disordered" evidence="1">
    <location>
        <begin position="27"/>
        <end position="50"/>
    </location>
</feature>
<evidence type="ECO:0000313" key="5">
    <source>
        <dbReference type="WBParaSite" id="NBR_0001515101-mRNA-1"/>
    </source>
</evidence>
<reference evidence="5" key="1">
    <citation type="submission" date="2016-04" db="UniProtKB">
        <authorList>
            <consortium name="WormBaseParasite"/>
        </authorList>
    </citation>
    <scope>IDENTIFICATION</scope>
</reference>
<dbReference type="WBParaSite" id="NBR_0001515101-mRNA-1">
    <property type="protein sequence ID" value="NBR_0001515101-mRNA-1"/>
    <property type="gene ID" value="NBR_0001515101"/>
</dbReference>
<proteinExistence type="predicted"/>
<evidence type="ECO:0000313" key="3">
    <source>
        <dbReference type="EMBL" id="VDL78746.1"/>
    </source>
</evidence>
<dbReference type="SUPFAM" id="SSF56672">
    <property type="entry name" value="DNA/RNA polymerases"/>
    <property type="match status" value="1"/>
</dbReference>
<evidence type="ECO:0000313" key="4">
    <source>
        <dbReference type="Proteomes" id="UP000271162"/>
    </source>
</evidence>
<name>A0A158R269_NIPBR</name>
<protein>
    <submittedName>
        <fullName evidence="5">Reverse transcriptase domain-containing protein</fullName>
    </submittedName>
</protein>
<sequence>MSTESMKDMTCPEELSAECRVKVIQDPKDQSTSNSKLPVSHERLDRGHPMTVADSPPQFKGVVNEAIHDNELSLCKLGYALGQSAGFTSTAYHSFIVGKVRDCNVNLEEVKDIQSKCYCLPESSDSVARALTAVVTEQSNAIVGLTAAIDYVLVRRRDAKLVSDAKIVPYETVATQHRPLICTMKITPPKRDTTDAIHAARLLVEKHREKQRPLHIAFLDLEKAFDRVPHEVIWYALRKQMVPEELISWVRILYTDPRSRVQAAAGTSSEFPISVGVHQGSPLSPLLFIAVMDAVTRDLQSPVPWSLLYADDVMLASEDRGKLELLVQSWCDRLAQFGLRLSVSKTEYLTTQVNNPGTVKIDGTELSRTNAFKYLGSTIACDSSLCCEVNNRVSSAWLKWRAPV</sequence>
<dbReference type="Proteomes" id="UP000271162">
    <property type="component" value="Unassembled WGS sequence"/>
</dbReference>
<dbReference type="PROSITE" id="PS50878">
    <property type="entry name" value="RT_POL"/>
    <property type="match status" value="1"/>
</dbReference>
<feature type="domain" description="Reverse transcriptase" evidence="2">
    <location>
        <begin position="149"/>
        <end position="379"/>
    </location>
</feature>
<dbReference type="EMBL" id="UYSL01021617">
    <property type="protein sequence ID" value="VDL78746.1"/>
    <property type="molecule type" value="Genomic_DNA"/>
</dbReference>
<dbReference type="InterPro" id="IPR043502">
    <property type="entry name" value="DNA/RNA_pol_sf"/>
</dbReference>